<sequence>MPIVLPTIEEYTVSIDKMSFWLCFNEVYNRFYVHKERTKDESALDEKHIDNEAREEFLQFMDTHFPQAKLTPVFDLVSVGYLEYPYLGSIAVDCDENDEIYKALCEKYEDENGRPKSLNAVFYSMDLEFAKKHHKARCEAWEDF</sequence>
<organism evidence="1 2">
    <name type="scientific">Helicobacter canis</name>
    <dbReference type="NCBI Taxonomy" id="29419"/>
    <lineage>
        <taxon>Bacteria</taxon>
        <taxon>Pseudomonadati</taxon>
        <taxon>Campylobacterota</taxon>
        <taxon>Epsilonproteobacteria</taxon>
        <taxon>Campylobacterales</taxon>
        <taxon>Helicobacteraceae</taxon>
        <taxon>Helicobacter</taxon>
    </lineage>
</organism>
<dbReference type="Proteomes" id="UP000254841">
    <property type="component" value="Unassembled WGS sequence"/>
</dbReference>
<dbReference type="OrthoDB" id="5363098at2"/>
<dbReference type="RefSeq" id="WP_115012004.1">
    <property type="nucleotide sequence ID" value="NZ_UGHV01000001.1"/>
</dbReference>
<reference evidence="1 2" key="1">
    <citation type="submission" date="2018-06" db="EMBL/GenBank/DDBJ databases">
        <authorList>
            <consortium name="Pathogen Informatics"/>
            <person name="Doyle S."/>
        </authorList>
    </citation>
    <scope>NUCLEOTIDE SEQUENCE [LARGE SCALE GENOMIC DNA]</scope>
    <source>
        <strain evidence="1 2">NCTC12410</strain>
    </source>
</reference>
<evidence type="ECO:0000313" key="1">
    <source>
        <dbReference type="EMBL" id="STO97794.1"/>
    </source>
</evidence>
<accession>A0A377J689</accession>
<gene>
    <name evidence="1" type="ORF">NCTC12410_01631</name>
</gene>
<name>A0A377J689_9HELI</name>
<protein>
    <submittedName>
        <fullName evidence="1">Uncharacterized protein</fullName>
    </submittedName>
</protein>
<dbReference type="EMBL" id="UGHV01000001">
    <property type="protein sequence ID" value="STO97794.1"/>
    <property type="molecule type" value="Genomic_DNA"/>
</dbReference>
<proteinExistence type="predicted"/>
<dbReference type="AlphaFoldDB" id="A0A377J689"/>
<evidence type="ECO:0000313" key="2">
    <source>
        <dbReference type="Proteomes" id="UP000254841"/>
    </source>
</evidence>